<dbReference type="InterPro" id="IPR011856">
    <property type="entry name" value="tRNA_endonuc-like_dom_sf"/>
</dbReference>
<feature type="transmembrane region" description="Helical" evidence="6">
    <location>
        <begin position="221"/>
        <end position="242"/>
    </location>
</feature>
<dbReference type="Proteomes" id="UP000243423">
    <property type="component" value="Nucleomorph 3"/>
</dbReference>
<dbReference type="GO" id="GO:0003676">
    <property type="term" value="F:nucleic acid binding"/>
    <property type="evidence" value="ECO:0007669"/>
    <property type="project" value="InterPro"/>
</dbReference>
<dbReference type="Gene3D" id="3.40.1350.10">
    <property type="match status" value="1"/>
</dbReference>
<keyword evidence="6" id="KW-0472">Membrane</keyword>
<dbReference type="EC" id="4.6.1.16" evidence="2"/>
<keyword evidence="3" id="KW-0819">tRNA processing</keyword>
<keyword evidence="8" id="KW-0378">Hydrolase</keyword>
<comment type="catalytic activity">
    <reaction evidence="5">
        <text>pretRNA = a 3'-half-tRNA molecule with a 5'-OH end + a 5'-half-tRNA molecule with a 2',3'-cyclic phosphate end + an intron with a 2',3'-cyclic phosphate and a 5'-hydroxyl terminus.</text>
        <dbReference type="EC" id="4.6.1.16"/>
    </reaction>
</comment>
<protein>
    <recommendedName>
        <fullName evidence="2">tRNA-intron lyase</fullName>
        <ecNumber evidence="2">4.6.1.16</ecNumber>
    </recommendedName>
</protein>
<keyword evidence="8" id="KW-0255">Endonuclease</keyword>
<dbReference type="RefSeq" id="XP_003240011.1">
    <property type="nucleotide sequence ID" value="XM_003239963.1"/>
</dbReference>
<dbReference type="EMBL" id="CP002174">
    <property type="protein sequence ID" value="AEA39113.1"/>
    <property type="molecule type" value="Genomic_DNA"/>
</dbReference>
<feature type="domain" description="tRNA intron endonuclease catalytic" evidence="7">
    <location>
        <begin position="158"/>
        <end position="231"/>
    </location>
</feature>
<dbReference type="SUPFAM" id="SSF53032">
    <property type="entry name" value="tRNA-intron endonuclease catalytic domain-like"/>
    <property type="match status" value="1"/>
</dbReference>
<name>F2HI50_9CRYP</name>
<comment type="similarity">
    <text evidence="1">Belongs to the tRNA-intron endonuclease family.</text>
</comment>
<evidence type="ECO:0000256" key="1">
    <source>
        <dbReference type="ARBA" id="ARBA00008078"/>
    </source>
</evidence>
<keyword evidence="6" id="KW-1133">Transmembrane helix</keyword>
<evidence type="ECO:0000256" key="4">
    <source>
        <dbReference type="ARBA" id="ARBA00023239"/>
    </source>
</evidence>
<dbReference type="PANTHER" id="PTHR13070:SF0">
    <property type="entry name" value="TRNA-SPLICING ENDONUCLEASE SUBUNIT SEN34"/>
    <property type="match status" value="1"/>
</dbReference>
<accession>F2HI50</accession>
<evidence type="ECO:0000313" key="8">
    <source>
        <dbReference type="EMBL" id="AEA39113.1"/>
    </source>
</evidence>
<organism evidence="8 9">
    <name type="scientific">Cryptomonas paramaecium</name>
    <dbReference type="NCBI Taxonomy" id="2898"/>
    <lineage>
        <taxon>Eukaryota</taxon>
        <taxon>Cryptophyceae</taxon>
        <taxon>Cryptomonadales</taxon>
        <taxon>Cryptomonadaceae</taxon>
        <taxon>Cryptomonas</taxon>
    </lineage>
</organism>
<dbReference type="PANTHER" id="PTHR13070">
    <property type="entry name" value="TRNA-SPLICING ENDONUCLEASE SUBUNIT SEN34-RELATED"/>
    <property type="match status" value="1"/>
</dbReference>
<dbReference type="InterPro" id="IPR006677">
    <property type="entry name" value="tRNA_intron_Endonuc_cat-like"/>
</dbReference>
<geneLocation type="nucleomorph" evidence="8"/>
<feature type="transmembrane region" description="Helical" evidence="6">
    <location>
        <begin position="165"/>
        <end position="185"/>
    </location>
</feature>
<dbReference type="GO" id="GO:0000379">
    <property type="term" value="P:tRNA-type intron splice site recognition and cleavage"/>
    <property type="evidence" value="ECO:0007669"/>
    <property type="project" value="TreeGrafter"/>
</dbReference>
<dbReference type="InterPro" id="IPR036167">
    <property type="entry name" value="tRNA_intron_Endo_cat-like_sf"/>
</dbReference>
<evidence type="ECO:0000259" key="7">
    <source>
        <dbReference type="Pfam" id="PF01974"/>
    </source>
</evidence>
<dbReference type="AlphaFoldDB" id="F2HI50"/>
<evidence type="ECO:0000256" key="6">
    <source>
        <dbReference type="SAM" id="Phobius"/>
    </source>
</evidence>
<evidence type="ECO:0000256" key="5">
    <source>
        <dbReference type="ARBA" id="ARBA00034031"/>
    </source>
</evidence>
<sequence>MVFNKPIISLYSNEIFVSSNLYSILNLRKNTRIQGNLTMFFVPFSTKKIHLFLSLDELLIGIETGVIRVKIIKEHKKYSFFKFLFSFFKKSRKKKTYKLEKSSEWNVRSWREIFLVTNRLFKKNYMAEYEKKQYFFPNFKKLKMTKFPGLIDIPDFVNYKIFRDLWYRGFLIVSGLKFGATYLIYAGEINFVHASCSLISLSQFLYVRSHDVISFGRMNTTVRKYCILAFVLIDFSIFYFGIKWNNNLP</sequence>
<dbReference type="GO" id="GO:0000213">
    <property type="term" value="F:tRNA-intron lyase activity"/>
    <property type="evidence" value="ECO:0007669"/>
    <property type="project" value="UniProtKB-EC"/>
</dbReference>
<gene>
    <name evidence="8" type="primary">sen34</name>
    <name evidence="8" type="ORF">CPARA_3gp455</name>
</gene>
<dbReference type="CDD" id="cd22363">
    <property type="entry name" value="tRNA-intron_lyase_C"/>
    <property type="match status" value="1"/>
</dbReference>
<evidence type="ECO:0000256" key="3">
    <source>
        <dbReference type="ARBA" id="ARBA00022694"/>
    </source>
</evidence>
<evidence type="ECO:0000313" key="9">
    <source>
        <dbReference type="Proteomes" id="UP000243423"/>
    </source>
</evidence>
<keyword evidence="4" id="KW-0456">Lyase</keyword>
<dbReference type="GO" id="GO:0005634">
    <property type="term" value="C:nucleus"/>
    <property type="evidence" value="ECO:0007669"/>
    <property type="project" value="UniProtKB-ARBA"/>
</dbReference>
<dbReference type="Pfam" id="PF01974">
    <property type="entry name" value="tRNA_int_endo"/>
    <property type="match status" value="1"/>
</dbReference>
<keyword evidence="8" id="KW-0542">Nucleomorph</keyword>
<dbReference type="GeneID" id="10447372"/>
<keyword evidence="8" id="KW-0540">Nuclease</keyword>
<reference evidence="8 9" key="1">
    <citation type="journal article" date="2011" name="Genome Biol. Evol.">
        <title>Complete nucleomorph genome sequence of the nonphotosynthetic alga Cryptomonas paramecium reveals a core nucleomorph gene set.</title>
        <authorList>
            <person name="Tanifuji G."/>
            <person name="Onodera N.T."/>
            <person name="Wheeler T.J."/>
            <person name="Dlutek M."/>
            <person name="Donaher N."/>
            <person name="Archibald J.M."/>
        </authorList>
    </citation>
    <scope>NUCLEOTIDE SEQUENCE [LARGE SCALE GENOMIC DNA]</scope>
    <source>
        <strain evidence="8 9">CCAP977/2A</strain>
    </source>
</reference>
<proteinExistence type="inferred from homology"/>
<keyword evidence="6" id="KW-0812">Transmembrane</keyword>
<evidence type="ECO:0000256" key="2">
    <source>
        <dbReference type="ARBA" id="ARBA00012573"/>
    </source>
</evidence>